<dbReference type="FunFam" id="2.40.33.10:FF:000001">
    <property type="entry name" value="Pyruvate kinase"/>
    <property type="match status" value="1"/>
</dbReference>
<evidence type="ECO:0000256" key="14">
    <source>
        <dbReference type="ARBA" id="ARBA00023317"/>
    </source>
</evidence>
<keyword evidence="8" id="KW-0547">Nucleotide-binding</keyword>
<keyword evidence="10" id="KW-0067">ATP-binding</keyword>
<keyword evidence="9 16" id="KW-0418">Kinase</keyword>
<dbReference type="GO" id="GO:0016301">
    <property type="term" value="F:kinase activity"/>
    <property type="evidence" value="ECO:0007669"/>
    <property type="project" value="UniProtKB-KW"/>
</dbReference>
<dbReference type="NCBIfam" id="TIGR01064">
    <property type="entry name" value="pyruv_kin"/>
    <property type="match status" value="1"/>
</dbReference>
<comment type="catalytic activity">
    <reaction evidence="16">
        <text>pyruvate + ATP = phosphoenolpyruvate + ADP + H(+)</text>
        <dbReference type="Rhea" id="RHEA:18157"/>
        <dbReference type="ChEBI" id="CHEBI:15361"/>
        <dbReference type="ChEBI" id="CHEBI:15378"/>
        <dbReference type="ChEBI" id="CHEBI:30616"/>
        <dbReference type="ChEBI" id="CHEBI:58702"/>
        <dbReference type="ChEBI" id="CHEBI:456216"/>
        <dbReference type="EC" id="2.7.1.40"/>
    </reaction>
</comment>
<reference evidence="19" key="2">
    <citation type="journal article" date="2021" name="PeerJ">
        <title>Extensive microbial diversity within the chicken gut microbiome revealed by metagenomics and culture.</title>
        <authorList>
            <person name="Gilroy R."/>
            <person name="Ravi A."/>
            <person name="Getino M."/>
            <person name="Pursley I."/>
            <person name="Horton D.L."/>
            <person name="Alikhan N.F."/>
            <person name="Baker D."/>
            <person name="Gharbi K."/>
            <person name="Hall N."/>
            <person name="Watson M."/>
            <person name="Adriaenssens E.M."/>
            <person name="Foster-Nyarko E."/>
            <person name="Jarju S."/>
            <person name="Secka A."/>
            <person name="Antonio M."/>
            <person name="Oren A."/>
            <person name="Chaudhuri R.R."/>
            <person name="La Ragione R."/>
            <person name="Hildebrand F."/>
            <person name="Pallen M.J."/>
        </authorList>
    </citation>
    <scope>NUCLEOTIDE SEQUENCE</scope>
    <source>
        <strain evidence="19">CHK186-9395</strain>
    </source>
</reference>
<evidence type="ECO:0000256" key="5">
    <source>
        <dbReference type="ARBA" id="ARBA00018587"/>
    </source>
</evidence>
<dbReference type="Proteomes" id="UP000886861">
    <property type="component" value="Unassembled WGS sequence"/>
</dbReference>
<keyword evidence="14 19" id="KW-0670">Pyruvate</keyword>
<dbReference type="InterPro" id="IPR018209">
    <property type="entry name" value="Pyrv_Knase_AS"/>
</dbReference>
<comment type="pathway">
    <text evidence="2 16">Carbohydrate degradation; glycolysis; pyruvate from D-glyceraldehyde 3-phosphate: step 5/5.</text>
</comment>
<comment type="caution">
    <text evidence="19">The sequence shown here is derived from an EMBL/GenBank/DDBJ whole genome shotgun (WGS) entry which is preliminary data.</text>
</comment>
<dbReference type="InterPro" id="IPR015806">
    <property type="entry name" value="Pyrv_Knase_insert_dom_sf"/>
</dbReference>
<evidence type="ECO:0000256" key="4">
    <source>
        <dbReference type="ARBA" id="ARBA00012142"/>
    </source>
</evidence>
<evidence type="ECO:0000256" key="12">
    <source>
        <dbReference type="ARBA" id="ARBA00022958"/>
    </source>
</evidence>
<feature type="domain" description="Pyruvate kinase C-terminal" evidence="18">
    <location>
        <begin position="355"/>
        <end position="467"/>
    </location>
</feature>
<evidence type="ECO:0000256" key="16">
    <source>
        <dbReference type="RuleBase" id="RU000504"/>
    </source>
</evidence>
<evidence type="ECO:0000259" key="18">
    <source>
        <dbReference type="Pfam" id="PF02887"/>
    </source>
</evidence>
<evidence type="ECO:0000256" key="2">
    <source>
        <dbReference type="ARBA" id="ARBA00004997"/>
    </source>
</evidence>
<evidence type="ECO:0000313" key="19">
    <source>
        <dbReference type="EMBL" id="HIV01160.1"/>
    </source>
</evidence>
<name>A0A9D1NE57_9FIRM</name>
<evidence type="ECO:0000313" key="20">
    <source>
        <dbReference type="Proteomes" id="UP000886861"/>
    </source>
</evidence>
<proteinExistence type="inferred from homology"/>
<comment type="similarity">
    <text evidence="3 16">Belongs to the pyruvate kinase family.</text>
</comment>
<dbReference type="InterPro" id="IPR015793">
    <property type="entry name" value="Pyrv_Knase_brl"/>
</dbReference>
<dbReference type="SUPFAM" id="SSF50800">
    <property type="entry name" value="PK beta-barrel domain-like"/>
    <property type="match status" value="1"/>
</dbReference>
<evidence type="ECO:0000256" key="11">
    <source>
        <dbReference type="ARBA" id="ARBA00022842"/>
    </source>
</evidence>
<dbReference type="Gene3D" id="3.20.20.60">
    <property type="entry name" value="Phosphoenolpyruvate-binding domains"/>
    <property type="match status" value="1"/>
</dbReference>
<dbReference type="Gene3D" id="2.40.33.10">
    <property type="entry name" value="PK beta-barrel domain-like"/>
    <property type="match status" value="1"/>
</dbReference>
<dbReference type="InterPro" id="IPR015813">
    <property type="entry name" value="Pyrv/PenolPyrv_kinase-like_dom"/>
</dbReference>
<evidence type="ECO:0000256" key="7">
    <source>
        <dbReference type="ARBA" id="ARBA00022723"/>
    </source>
</evidence>
<dbReference type="InterPro" id="IPR040442">
    <property type="entry name" value="Pyrv_kinase-like_dom_sf"/>
</dbReference>
<gene>
    <name evidence="19" type="primary">pyk</name>
    <name evidence="19" type="ORF">IAA62_01220</name>
</gene>
<keyword evidence="6 16" id="KW-0808">Transferase</keyword>
<evidence type="ECO:0000256" key="9">
    <source>
        <dbReference type="ARBA" id="ARBA00022777"/>
    </source>
</evidence>
<dbReference type="SUPFAM" id="SSF52935">
    <property type="entry name" value="PK C-terminal domain-like"/>
    <property type="match status" value="1"/>
</dbReference>
<dbReference type="InterPro" id="IPR001697">
    <property type="entry name" value="Pyr_Knase"/>
</dbReference>
<reference evidence="19" key="1">
    <citation type="submission" date="2020-10" db="EMBL/GenBank/DDBJ databases">
        <authorList>
            <person name="Gilroy R."/>
        </authorList>
    </citation>
    <scope>NUCLEOTIDE SEQUENCE</scope>
    <source>
        <strain evidence="19">CHK186-9395</strain>
    </source>
</reference>
<dbReference type="SUPFAM" id="SSF51621">
    <property type="entry name" value="Phosphoenolpyruvate/pyruvate domain"/>
    <property type="match status" value="1"/>
</dbReference>
<dbReference type="InterPro" id="IPR015795">
    <property type="entry name" value="Pyrv_Knase_C"/>
</dbReference>
<dbReference type="Pfam" id="PF00224">
    <property type="entry name" value="PK"/>
    <property type="match status" value="1"/>
</dbReference>
<keyword evidence="12" id="KW-0630">Potassium</keyword>
<evidence type="ECO:0000256" key="6">
    <source>
        <dbReference type="ARBA" id="ARBA00022679"/>
    </source>
</evidence>
<dbReference type="GO" id="GO:0004743">
    <property type="term" value="F:pyruvate kinase activity"/>
    <property type="evidence" value="ECO:0007669"/>
    <property type="project" value="UniProtKB-UniRule"/>
</dbReference>
<sequence length="469" mass="51194">MRKTKIICTIGPASSSVKVLEEMARAGMNVARINMSHGTQQSHQEIIDNLNFVRIAHDKPIALMCDTKGPEIRIGKFEKGEVILKPKKAFTLTSRDVVGNENIVSLVYKRLVKEVKVGDKIYANNGLVVLRVKEITETDIKCKVLFGGKLTNNKGLNIPGIVPEGDYISEADKKDLLFAIKNNADFIAASFVSSKQDVLALRKFLADNGGKDIKIISKIENSSGIKNINEIIDASDGVMVARGDLGVEIPLEKLPSVQKKLISKCLEQGKLVIVATEMLESMTSSVRPTRAEVSDVANAIYEKATATMLSGETAVGKHPALVVKTMAKILVEAEKHINYNEDFISSKRKVLGVSDSICKTTCQNAISVNAKLIVVFTSSGNTAHLISSNRVSTPILAITPNQNVYNSLALSWNTIAYKNDVISSEKEMLYFAENTAKTLEFVRKNDIIVVTTGTPEVSGQTNMLKIIKI</sequence>
<evidence type="ECO:0000256" key="13">
    <source>
        <dbReference type="ARBA" id="ARBA00023152"/>
    </source>
</evidence>
<comment type="cofactor">
    <cofactor evidence="1">
        <name>K(+)</name>
        <dbReference type="ChEBI" id="CHEBI:29103"/>
    </cofactor>
</comment>
<dbReference type="GO" id="GO:0005524">
    <property type="term" value="F:ATP binding"/>
    <property type="evidence" value="ECO:0007669"/>
    <property type="project" value="UniProtKB-KW"/>
</dbReference>
<dbReference type="InterPro" id="IPR011037">
    <property type="entry name" value="Pyrv_Knase-like_insert_dom_sf"/>
</dbReference>
<dbReference type="Gene3D" id="3.40.1380.20">
    <property type="entry name" value="Pyruvate kinase, C-terminal domain"/>
    <property type="match status" value="1"/>
</dbReference>
<dbReference type="GO" id="GO:0000287">
    <property type="term" value="F:magnesium ion binding"/>
    <property type="evidence" value="ECO:0007669"/>
    <property type="project" value="UniProtKB-UniRule"/>
</dbReference>
<keyword evidence="13 16" id="KW-0324">Glycolysis</keyword>
<dbReference type="Pfam" id="PF02887">
    <property type="entry name" value="PK_C"/>
    <property type="match status" value="1"/>
</dbReference>
<evidence type="ECO:0000259" key="17">
    <source>
        <dbReference type="Pfam" id="PF00224"/>
    </source>
</evidence>
<dbReference type="PANTHER" id="PTHR11817">
    <property type="entry name" value="PYRUVATE KINASE"/>
    <property type="match status" value="1"/>
</dbReference>
<dbReference type="InterPro" id="IPR036918">
    <property type="entry name" value="Pyrv_Knase_C_sf"/>
</dbReference>
<dbReference type="NCBIfam" id="NF004978">
    <property type="entry name" value="PRK06354.1"/>
    <property type="match status" value="1"/>
</dbReference>
<dbReference type="EC" id="2.7.1.40" evidence="4 15"/>
<dbReference type="AlphaFoldDB" id="A0A9D1NE57"/>
<dbReference type="EMBL" id="DVOJ01000005">
    <property type="protein sequence ID" value="HIV01160.1"/>
    <property type="molecule type" value="Genomic_DNA"/>
</dbReference>
<accession>A0A9D1NE57</accession>
<organism evidence="19 20">
    <name type="scientific">Candidatus Caccopulliclostridium gallistercoris</name>
    <dbReference type="NCBI Taxonomy" id="2840719"/>
    <lineage>
        <taxon>Bacteria</taxon>
        <taxon>Bacillati</taxon>
        <taxon>Bacillota</taxon>
        <taxon>Clostridia</taxon>
        <taxon>Candidatus Caccopulliclostridium</taxon>
    </lineage>
</organism>
<feature type="domain" description="Pyruvate kinase barrel" evidence="17">
    <location>
        <begin position="1"/>
        <end position="321"/>
    </location>
</feature>
<evidence type="ECO:0000256" key="15">
    <source>
        <dbReference type="NCBIfam" id="TIGR01064"/>
    </source>
</evidence>
<keyword evidence="11 16" id="KW-0460">Magnesium</keyword>
<keyword evidence="7" id="KW-0479">Metal-binding</keyword>
<evidence type="ECO:0000256" key="8">
    <source>
        <dbReference type="ARBA" id="ARBA00022741"/>
    </source>
</evidence>
<dbReference type="PRINTS" id="PR01050">
    <property type="entry name" value="PYRUVTKNASE"/>
</dbReference>
<dbReference type="NCBIfam" id="NF004491">
    <property type="entry name" value="PRK05826.1"/>
    <property type="match status" value="1"/>
</dbReference>
<evidence type="ECO:0000256" key="10">
    <source>
        <dbReference type="ARBA" id="ARBA00022840"/>
    </source>
</evidence>
<evidence type="ECO:0000256" key="1">
    <source>
        <dbReference type="ARBA" id="ARBA00001958"/>
    </source>
</evidence>
<protein>
    <recommendedName>
        <fullName evidence="5 15">Pyruvate kinase</fullName>
        <ecNumber evidence="4 15">2.7.1.40</ecNumber>
    </recommendedName>
</protein>
<dbReference type="GO" id="GO:0030955">
    <property type="term" value="F:potassium ion binding"/>
    <property type="evidence" value="ECO:0007669"/>
    <property type="project" value="UniProtKB-UniRule"/>
</dbReference>
<dbReference type="PROSITE" id="PS00110">
    <property type="entry name" value="PYRUVATE_KINASE"/>
    <property type="match status" value="1"/>
</dbReference>
<evidence type="ECO:0000256" key="3">
    <source>
        <dbReference type="ARBA" id="ARBA00008663"/>
    </source>
</evidence>